<evidence type="ECO:0000256" key="6">
    <source>
        <dbReference type="ARBA" id="ARBA00043266"/>
    </source>
</evidence>
<proteinExistence type="predicted"/>
<keyword evidence="3" id="KW-1064">Adaptive immunity</keyword>
<dbReference type="GO" id="GO:0042101">
    <property type="term" value="C:T cell receptor complex"/>
    <property type="evidence" value="ECO:0007669"/>
    <property type="project" value="UniProtKB-KW"/>
</dbReference>
<dbReference type="FunCoup" id="H0XTK3">
    <property type="interactions" value="94"/>
</dbReference>
<keyword evidence="6" id="KW-1279">T cell receptor</keyword>
<dbReference type="STRING" id="30611.ENSOGAP00000019445"/>
<dbReference type="InterPro" id="IPR003599">
    <property type="entry name" value="Ig_sub"/>
</dbReference>
<dbReference type="PANTHER" id="PTHR19367">
    <property type="entry name" value="T-CELL RECEPTOR ALPHA CHAIN V REGION"/>
    <property type="match status" value="1"/>
</dbReference>
<dbReference type="InterPro" id="IPR036179">
    <property type="entry name" value="Ig-like_dom_sf"/>
</dbReference>
<dbReference type="GO" id="GO:0002250">
    <property type="term" value="P:adaptive immune response"/>
    <property type="evidence" value="ECO:0007669"/>
    <property type="project" value="UniProtKB-KW"/>
</dbReference>
<evidence type="ECO:0000256" key="5">
    <source>
        <dbReference type="ARBA" id="ARBA00023319"/>
    </source>
</evidence>
<dbReference type="AlphaFoldDB" id="H0XTK3"/>
<evidence type="ECO:0000256" key="2">
    <source>
        <dbReference type="ARBA" id="ARBA00022859"/>
    </source>
</evidence>
<name>H0XTK3_OTOGA</name>
<evidence type="ECO:0000256" key="4">
    <source>
        <dbReference type="ARBA" id="ARBA00023170"/>
    </source>
</evidence>
<dbReference type="SUPFAM" id="SSF48726">
    <property type="entry name" value="Immunoglobulin"/>
    <property type="match status" value="1"/>
</dbReference>
<dbReference type="Proteomes" id="UP000005225">
    <property type="component" value="Unassembled WGS sequence"/>
</dbReference>
<dbReference type="InterPro" id="IPR007110">
    <property type="entry name" value="Ig-like_dom"/>
</dbReference>
<dbReference type="SMART" id="SM00406">
    <property type="entry name" value="IGv"/>
    <property type="match status" value="1"/>
</dbReference>
<dbReference type="InterPro" id="IPR013783">
    <property type="entry name" value="Ig-like_fold"/>
</dbReference>
<sequence>MLLVLITVLGIHFALRDARAQTVTQTDATITVSEGHSLELGCKYSYSTTPTLFWYVQYPGQGLQFLLRYYSGNTRVQGIKGFEAEFRKSESSFNLSKHSVHWSDTAMYFCATSTTVCGTAGGAEHKSLDL</sequence>
<keyword evidence="2" id="KW-0391">Immunity</keyword>
<reference evidence="9" key="2">
    <citation type="submission" date="2025-08" db="UniProtKB">
        <authorList>
            <consortium name="Ensembl"/>
        </authorList>
    </citation>
    <scope>IDENTIFICATION</scope>
</reference>
<reference evidence="10" key="1">
    <citation type="submission" date="2011-03" db="EMBL/GenBank/DDBJ databases">
        <title>Version 3 of the genome sequence of Otolemur garnettii (Bushbaby).</title>
        <authorList>
            <consortium name="The Broad Institute Genome Sequencing Platform"/>
            <person name="Di Palma F."/>
            <person name="Johnson J."/>
            <person name="Lander E.S."/>
            <person name="Lindblad-Toh K."/>
            <person name="Jaffe D.B."/>
            <person name="Gnerre S."/>
            <person name="MacCallum I."/>
            <person name="Przybylski D."/>
            <person name="Ribeiro F.J."/>
            <person name="Burton J.N."/>
            <person name="Walker B.J."/>
            <person name="Sharpe T."/>
            <person name="Hall G."/>
        </authorList>
    </citation>
    <scope>NUCLEOTIDE SEQUENCE [LARGE SCALE GENOMIC DNA]</scope>
</reference>
<organism evidence="9 10">
    <name type="scientific">Otolemur garnettii</name>
    <name type="common">Small-eared galago</name>
    <name type="synonym">Garnett's greater bushbaby</name>
    <dbReference type="NCBI Taxonomy" id="30611"/>
    <lineage>
        <taxon>Eukaryota</taxon>
        <taxon>Metazoa</taxon>
        <taxon>Chordata</taxon>
        <taxon>Craniata</taxon>
        <taxon>Vertebrata</taxon>
        <taxon>Euteleostomi</taxon>
        <taxon>Mammalia</taxon>
        <taxon>Eutheria</taxon>
        <taxon>Euarchontoglires</taxon>
        <taxon>Primates</taxon>
        <taxon>Strepsirrhini</taxon>
        <taxon>Lorisiformes</taxon>
        <taxon>Galagidae</taxon>
        <taxon>Otolemur</taxon>
    </lineage>
</organism>
<keyword evidence="5" id="KW-0393">Immunoglobulin domain</keyword>
<dbReference type="Ensembl" id="ENSOGAT00000032990.1">
    <property type="protein sequence ID" value="ENSOGAP00000019445.1"/>
    <property type="gene ID" value="ENSOGAG00000030824.1"/>
</dbReference>
<evidence type="ECO:0000313" key="10">
    <source>
        <dbReference type="Proteomes" id="UP000005225"/>
    </source>
</evidence>
<reference evidence="9" key="3">
    <citation type="submission" date="2025-09" db="UniProtKB">
        <authorList>
            <consortium name="Ensembl"/>
        </authorList>
    </citation>
    <scope>IDENTIFICATION</scope>
</reference>
<evidence type="ECO:0000259" key="8">
    <source>
        <dbReference type="PROSITE" id="PS50835"/>
    </source>
</evidence>
<dbReference type="OMA" id="YLFLWHF"/>
<dbReference type="Pfam" id="PF07686">
    <property type="entry name" value="V-set"/>
    <property type="match status" value="1"/>
</dbReference>
<protein>
    <recommendedName>
        <fullName evidence="8">Ig-like domain-containing protein</fullName>
    </recommendedName>
</protein>
<evidence type="ECO:0000256" key="7">
    <source>
        <dbReference type="SAM" id="SignalP"/>
    </source>
</evidence>
<evidence type="ECO:0000256" key="3">
    <source>
        <dbReference type="ARBA" id="ARBA00023130"/>
    </source>
</evidence>
<feature type="domain" description="Ig-like" evidence="8">
    <location>
        <begin position="21"/>
        <end position="129"/>
    </location>
</feature>
<keyword evidence="1 7" id="KW-0732">Signal</keyword>
<dbReference type="InParanoid" id="H0XTK3"/>
<feature type="chain" id="PRO_5003545417" description="Ig-like domain-containing protein" evidence="7">
    <location>
        <begin position="21"/>
        <end position="130"/>
    </location>
</feature>
<feature type="signal peptide" evidence="7">
    <location>
        <begin position="1"/>
        <end position="20"/>
    </location>
</feature>
<dbReference type="InterPro" id="IPR051287">
    <property type="entry name" value="TCR_variable_region"/>
</dbReference>
<evidence type="ECO:0000313" key="9">
    <source>
        <dbReference type="Ensembl" id="ENSOGAP00000019445.1"/>
    </source>
</evidence>
<dbReference type="PANTHER" id="PTHR19367:SF5">
    <property type="entry name" value="T CELL RECEPTOR ALPHA VARIABLE 8-3"/>
    <property type="match status" value="1"/>
</dbReference>
<dbReference type="GeneTree" id="ENSGT00940000153073"/>
<dbReference type="InterPro" id="IPR013106">
    <property type="entry name" value="Ig_V-set"/>
</dbReference>
<dbReference type="EMBL" id="AAQR03187275">
    <property type="status" value="NOT_ANNOTATED_CDS"/>
    <property type="molecule type" value="Genomic_DNA"/>
</dbReference>
<keyword evidence="4" id="KW-0675">Receptor</keyword>
<dbReference type="PROSITE" id="PS50835">
    <property type="entry name" value="IG_LIKE"/>
    <property type="match status" value="1"/>
</dbReference>
<keyword evidence="10" id="KW-1185">Reference proteome</keyword>
<dbReference type="HOGENOM" id="CLU_077975_8_0_1"/>
<accession>H0XTK3</accession>
<dbReference type="SMART" id="SM00409">
    <property type="entry name" value="IG"/>
    <property type="match status" value="1"/>
</dbReference>
<dbReference type="Gene3D" id="2.60.40.10">
    <property type="entry name" value="Immunoglobulins"/>
    <property type="match status" value="1"/>
</dbReference>
<evidence type="ECO:0000256" key="1">
    <source>
        <dbReference type="ARBA" id="ARBA00022729"/>
    </source>
</evidence>
<dbReference type="eggNOG" id="ENOG502S9QH">
    <property type="taxonomic scope" value="Eukaryota"/>
</dbReference>